<evidence type="ECO:0000256" key="1">
    <source>
        <dbReference type="SAM" id="MobiDB-lite"/>
    </source>
</evidence>
<dbReference type="RefSeq" id="WP_344703061.1">
    <property type="nucleotide sequence ID" value="NZ_BAABCK010000023.1"/>
</dbReference>
<evidence type="ECO:0000313" key="3">
    <source>
        <dbReference type="EMBL" id="GAA3726167.1"/>
    </source>
</evidence>
<dbReference type="EMBL" id="BAABCK010000023">
    <property type="protein sequence ID" value="GAA3726167.1"/>
    <property type="molecule type" value="Genomic_DNA"/>
</dbReference>
<dbReference type="Proteomes" id="UP001500920">
    <property type="component" value="Unassembled WGS sequence"/>
</dbReference>
<name>A0ABP7EW54_9STAP</name>
<evidence type="ECO:0000259" key="2">
    <source>
        <dbReference type="PROSITE" id="PS50234"/>
    </source>
</evidence>
<feature type="domain" description="VWFA" evidence="2">
    <location>
        <begin position="390"/>
        <end position="576"/>
    </location>
</feature>
<reference evidence="4" key="1">
    <citation type="journal article" date="2019" name="Int. J. Syst. Evol. Microbiol.">
        <title>The Global Catalogue of Microorganisms (GCM) 10K type strain sequencing project: providing services to taxonomists for standard genome sequencing and annotation.</title>
        <authorList>
            <consortium name="The Broad Institute Genomics Platform"/>
            <consortium name="The Broad Institute Genome Sequencing Center for Infectious Disease"/>
            <person name="Wu L."/>
            <person name="Ma J."/>
        </authorList>
    </citation>
    <scope>NUCLEOTIDE SEQUENCE [LARGE SCALE GENOMIC DNA]</scope>
    <source>
        <strain evidence="4">JCM 16981</strain>
    </source>
</reference>
<feature type="region of interest" description="Disordered" evidence="1">
    <location>
        <begin position="225"/>
        <end position="279"/>
    </location>
</feature>
<dbReference type="InterPro" id="IPR051928">
    <property type="entry name" value="NorD/CobT"/>
</dbReference>
<feature type="compositionally biased region" description="Basic and acidic residues" evidence="1">
    <location>
        <begin position="238"/>
        <end position="252"/>
    </location>
</feature>
<dbReference type="PANTHER" id="PTHR41248">
    <property type="entry name" value="NORD PROTEIN"/>
    <property type="match status" value="1"/>
</dbReference>
<sequence>MDIAYSFIKFNDEVIDSKIMMELTDLTRLLLKQEKTTVMVRKFSYFNPVDNIFNLSFFWKHRQDISELEGFRYDILTRYPSIFIFDYTLYSEMKEVSRFTQQIFLSLEYNRTRRYALQERPLIVDMIGPGDNIMMKEYEKPSKSDAEKFLKGFNTAILKSEGSFYFMDEYFNIITHSTAESIKLAKEMTDYLSRYISVSSKFQIHDMPFSEIESAIRQDDLRKDAQKLKSQSNEDQQDEMRQIDTKTDRDARQANMIGEAGDNASQKNDHGKQNDYNDDVDDYHEGFGTNTGDNHFMDSYSANHDAVLNIVQPKINLTDYTDYRSLYDTYHSAARKIILEIMQILDYKINSIQDNRSSGRLMKNPVGPMITGSHKVFTKKNTESREIDAAFTLIIDQSFSMMENLEGCRNGAIIINNVLKTLEIPHRIISHHEDTFEVMKNHYPNTIYEHMDFERSKYYYPVSLLNIEASGDNRDGMILRHEMELLNRRNEKNKFIIMFSDGLPSAEEYNQSGIIDTHEAVQEAAKNGIGVINIFINQDNEENTLEAIKNIYDTNAVIVDDAENIVYVLPQLMQRLLTQILL</sequence>
<accession>A0ABP7EW54</accession>
<organism evidence="3 4">
    <name type="scientific">Salinicoccus jeotgali</name>
    <dbReference type="NCBI Taxonomy" id="381634"/>
    <lineage>
        <taxon>Bacteria</taxon>
        <taxon>Bacillati</taxon>
        <taxon>Bacillota</taxon>
        <taxon>Bacilli</taxon>
        <taxon>Bacillales</taxon>
        <taxon>Staphylococcaceae</taxon>
        <taxon>Salinicoccus</taxon>
    </lineage>
</organism>
<dbReference type="PANTHER" id="PTHR41248:SF1">
    <property type="entry name" value="NORD PROTEIN"/>
    <property type="match status" value="1"/>
</dbReference>
<keyword evidence="4" id="KW-1185">Reference proteome</keyword>
<dbReference type="InterPro" id="IPR002035">
    <property type="entry name" value="VWF_A"/>
</dbReference>
<comment type="caution">
    <text evidence="3">The sequence shown here is derived from an EMBL/GenBank/DDBJ whole genome shotgun (WGS) entry which is preliminary data.</text>
</comment>
<dbReference type="InterPro" id="IPR036465">
    <property type="entry name" value="vWFA_dom_sf"/>
</dbReference>
<protein>
    <submittedName>
        <fullName evidence="3">VWA domain-containing protein</fullName>
    </submittedName>
</protein>
<dbReference type="SUPFAM" id="SSF53300">
    <property type="entry name" value="vWA-like"/>
    <property type="match status" value="1"/>
</dbReference>
<dbReference type="Gene3D" id="3.40.50.410">
    <property type="entry name" value="von Willebrand factor, type A domain"/>
    <property type="match status" value="1"/>
</dbReference>
<proteinExistence type="predicted"/>
<evidence type="ECO:0000313" key="4">
    <source>
        <dbReference type="Proteomes" id="UP001500920"/>
    </source>
</evidence>
<dbReference type="PROSITE" id="PS50234">
    <property type="entry name" value="VWFA"/>
    <property type="match status" value="1"/>
</dbReference>
<gene>
    <name evidence="3" type="ORF">GCM10022378_15040</name>
</gene>